<keyword evidence="2" id="KW-1185">Reference proteome</keyword>
<feature type="compositionally biased region" description="Basic and acidic residues" evidence="1">
    <location>
        <begin position="769"/>
        <end position="780"/>
    </location>
</feature>
<evidence type="ECO:0000313" key="3">
    <source>
        <dbReference type="RefSeq" id="XP_030766714.1"/>
    </source>
</evidence>
<organism evidence="2 3">
    <name type="scientific">Sitophilus oryzae</name>
    <name type="common">Rice weevil</name>
    <name type="synonym">Curculio oryzae</name>
    <dbReference type="NCBI Taxonomy" id="7048"/>
    <lineage>
        <taxon>Eukaryota</taxon>
        <taxon>Metazoa</taxon>
        <taxon>Ecdysozoa</taxon>
        <taxon>Arthropoda</taxon>
        <taxon>Hexapoda</taxon>
        <taxon>Insecta</taxon>
        <taxon>Pterygota</taxon>
        <taxon>Neoptera</taxon>
        <taxon>Endopterygota</taxon>
        <taxon>Coleoptera</taxon>
        <taxon>Polyphaga</taxon>
        <taxon>Cucujiformia</taxon>
        <taxon>Curculionidae</taxon>
        <taxon>Dryophthorinae</taxon>
        <taxon>Sitophilus</taxon>
    </lineage>
</organism>
<feature type="region of interest" description="Disordered" evidence="1">
    <location>
        <begin position="479"/>
        <end position="847"/>
    </location>
</feature>
<feature type="region of interest" description="Disordered" evidence="1">
    <location>
        <begin position="1"/>
        <end position="42"/>
    </location>
</feature>
<dbReference type="AlphaFoldDB" id="A0A6J2YTU0"/>
<dbReference type="SMART" id="SM00384">
    <property type="entry name" value="AT_hook"/>
    <property type="match status" value="3"/>
</dbReference>
<evidence type="ECO:0000256" key="1">
    <source>
        <dbReference type="SAM" id="MobiDB-lite"/>
    </source>
</evidence>
<feature type="compositionally biased region" description="Low complexity" evidence="1">
    <location>
        <begin position="530"/>
        <end position="547"/>
    </location>
</feature>
<feature type="compositionally biased region" description="Acidic residues" evidence="1">
    <location>
        <begin position="355"/>
        <end position="367"/>
    </location>
</feature>
<dbReference type="InParanoid" id="A0A6J2YTU0"/>
<dbReference type="PRINTS" id="PR00929">
    <property type="entry name" value="ATHOOK"/>
</dbReference>
<feature type="compositionally biased region" description="Low complexity" evidence="1">
    <location>
        <begin position="345"/>
        <end position="354"/>
    </location>
</feature>
<feature type="region of interest" description="Disordered" evidence="1">
    <location>
        <begin position="79"/>
        <end position="216"/>
    </location>
</feature>
<feature type="region of interest" description="Disordered" evidence="1">
    <location>
        <begin position="249"/>
        <end position="467"/>
    </location>
</feature>
<feature type="compositionally biased region" description="Low complexity" evidence="1">
    <location>
        <begin position="599"/>
        <end position="617"/>
    </location>
</feature>
<dbReference type="OrthoDB" id="6382204at2759"/>
<gene>
    <name evidence="3" type="primary">LOC115890583</name>
</gene>
<dbReference type="Gene3D" id="6.10.250.2670">
    <property type="match status" value="1"/>
</dbReference>
<feature type="compositionally biased region" description="Polar residues" evidence="1">
    <location>
        <begin position="566"/>
        <end position="575"/>
    </location>
</feature>
<name>A0A6J2YTU0_SITOR</name>
<evidence type="ECO:0000313" key="2">
    <source>
        <dbReference type="Proteomes" id="UP000504635"/>
    </source>
</evidence>
<dbReference type="GeneID" id="115890583"/>
<feature type="compositionally biased region" description="Basic and acidic residues" evidence="1">
    <location>
        <begin position="627"/>
        <end position="638"/>
    </location>
</feature>
<reference evidence="3" key="1">
    <citation type="submission" date="2025-08" db="UniProtKB">
        <authorList>
            <consortium name="RefSeq"/>
        </authorList>
    </citation>
    <scope>IDENTIFICATION</scope>
    <source>
        <tissue evidence="3">Gonads</tissue>
    </source>
</reference>
<feature type="compositionally biased region" description="Polar residues" evidence="1">
    <location>
        <begin position="372"/>
        <end position="384"/>
    </location>
</feature>
<protein>
    <submittedName>
        <fullName evidence="3">AF4/FMR2 family member 4-like isoform X1</fullName>
    </submittedName>
</protein>
<dbReference type="RefSeq" id="XP_030766714.1">
    <property type="nucleotide sequence ID" value="XM_030910854.1"/>
</dbReference>
<dbReference type="InterPro" id="IPR017956">
    <property type="entry name" value="AT_hook_DNA-bd_motif"/>
</dbReference>
<feature type="compositionally biased region" description="Pro residues" evidence="1">
    <location>
        <begin position="385"/>
        <end position="400"/>
    </location>
</feature>
<sequence>MKKPPREERFRAREWERQARAAQMSSSAVDHDGPAQSPLFKEPIKVYPSSTDRVSHAIHSTLGDFSYMRDYLNKDSSGLIGVDGVPPSPGPAHPVHQSPPLNGNTAARLQASPDNRYEFKKPHQQMHPPPQGHQRGGYVKPAEGKPPYLGRGGYPGQPVKRGAGGAPGHRANGLVPAKGPPSLNPSGPRHPYEMNQPPLAAPREPLPSATPGPQDVDNILKEMIFPTAAISAIAATPRIDSDNKYQYNPLVKVPEPVTPVLKKRERPTTSRIPSTDIHSQLELSEDSDDDDKKHHVLPSRNLALDKMLSPIHQTPAPHQSRHSERVPSFSSGDQQVPPQPRTPPSSSSDSGSDSAESDSESSSEDSAEERVTSQSQAGPASSTVQPPPPPRPEPPGPAPQSPHGNDEQENRTTRWNLASFVNSQNETASPTKTGAVQRVSPDSRKRPADCGSDSDERSSDSAQLDRTVAEAQQLVALVKGPITSLSDSDDQRTEQIRQRHKRQRPYVRPPSSRSRLSESEDSDSDRPQERSCPAKVAPKPVVRPSPRTKSVGSQSDSDSDIPFATSAKSGSSLTPKTLPLPTRVDLVESDSDVRTPIQSTSGSKSTPSGESSLSAPKPKGRGRPRKIKTEGGEGDSVRKRGRPPRVSRDGEVKKTGRRGRPPKIRSSPPPSSSDEEGFEKPSAPLRKTKAKKNNTSSDSDSSRPSYRRRKSSYQQQDSDRDSVQFNHSPSKKKSKAARGSDEFKNAKHDSDDEWNERKRSRVKALFQDSRSDRSESESSVRRRRDKPKESTSPFRRKHAKSVAFVQTSDSSDSDEPPPRVGRPSRSSTSENHVHHISDSDSDLDSVPKNWIKWTSTSRSLTRTKTTCCRNCSRRNVIPKEVEKVAARVVKVEKEKVG</sequence>
<feature type="compositionally biased region" description="Basic and acidic residues" evidence="1">
    <location>
        <begin position="738"/>
        <end position="750"/>
    </location>
</feature>
<proteinExistence type="predicted"/>
<feature type="compositionally biased region" description="Polar residues" evidence="1">
    <location>
        <begin position="269"/>
        <end position="278"/>
    </location>
</feature>
<dbReference type="Proteomes" id="UP000504635">
    <property type="component" value="Unplaced"/>
</dbReference>
<feature type="compositionally biased region" description="Basic and acidic residues" evidence="1">
    <location>
        <begin position="441"/>
        <end position="459"/>
    </location>
</feature>
<feature type="compositionally biased region" description="Basic and acidic residues" evidence="1">
    <location>
        <begin position="1"/>
        <end position="19"/>
    </location>
</feature>
<feature type="compositionally biased region" description="Polar residues" evidence="1">
    <location>
        <begin position="413"/>
        <end position="434"/>
    </location>
</feature>
<dbReference type="GO" id="GO:0003677">
    <property type="term" value="F:DNA binding"/>
    <property type="evidence" value="ECO:0007669"/>
    <property type="project" value="InterPro"/>
</dbReference>
<dbReference type="KEGG" id="soy:115890583"/>
<accession>A0A6J2YTU0</accession>